<dbReference type="AlphaFoldDB" id="A0A644UZ09"/>
<evidence type="ECO:0000256" key="3">
    <source>
        <dbReference type="ARBA" id="ARBA00022448"/>
    </source>
</evidence>
<dbReference type="GO" id="GO:0055085">
    <property type="term" value="P:transmembrane transport"/>
    <property type="evidence" value="ECO:0007669"/>
    <property type="project" value="TreeGrafter"/>
</dbReference>
<organism evidence="9">
    <name type="scientific">bioreactor metagenome</name>
    <dbReference type="NCBI Taxonomy" id="1076179"/>
    <lineage>
        <taxon>unclassified sequences</taxon>
        <taxon>metagenomes</taxon>
        <taxon>ecological metagenomes</taxon>
    </lineage>
</organism>
<gene>
    <name evidence="9" type="ORF">SDC9_30274</name>
</gene>
<evidence type="ECO:0000256" key="7">
    <source>
        <dbReference type="ARBA" id="ARBA00023136"/>
    </source>
</evidence>
<dbReference type="PANTHER" id="PTHR21716:SF53">
    <property type="entry name" value="PERMEASE PERM-RELATED"/>
    <property type="match status" value="1"/>
</dbReference>
<reference evidence="9" key="1">
    <citation type="submission" date="2019-08" db="EMBL/GenBank/DDBJ databases">
        <authorList>
            <person name="Kucharzyk K."/>
            <person name="Murdoch R.W."/>
            <person name="Higgins S."/>
            <person name="Loffler F."/>
        </authorList>
    </citation>
    <scope>NUCLEOTIDE SEQUENCE</scope>
</reference>
<dbReference type="EMBL" id="VSSQ01000188">
    <property type="protein sequence ID" value="MPL84309.1"/>
    <property type="molecule type" value="Genomic_DNA"/>
</dbReference>
<evidence type="ECO:0000256" key="8">
    <source>
        <dbReference type="SAM" id="Phobius"/>
    </source>
</evidence>
<accession>A0A644UZ09</accession>
<feature type="transmembrane region" description="Helical" evidence="8">
    <location>
        <begin position="252"/>
        <end position="284"/>
    </location>
</feature>
<evidence type="ECO:0000256" key="6">
    <source>
        <dbReference type="ARBA" id="ARBA00022989"/>
    </source>
</evidence>
<keyword evidence="3" id="KW-0813">Transport</keyword>
<protein>
    <submittedName>
        <fullName evidence="9">Putative transport protein</fullName>
    </submittedName>
</protein>
<dbReference type="GO" id="GO:0005886">
    <property type="term" value="C:plasma membrane"/>
    <property type="evidence" value="ECO:0007669"/>
    <property type="project" value="UniProtKB-SubCell"/>
</dbReference>
<dbReference type="InterPro" id="IPR002549">
    <property type="entry name" value="AI-2E-like"/>
</dbReference>
<comment type="similarity">
    <text evidence="2">Belongs to the autoinducer-2 exporter (AI-2E) (TC 2.A.86) family.</text>
</comment>
<feature type="transmembrane region" description="Helical" evidence="8">
    <location>
        <begin position="215"/>
        <end position="232"/>
    </location>
</feature>
<keyword evidence="7 8" id="KW-0472">Membrane</keyword>
<evidence type="ECO:0000256" key="1">
    <source>
        <dbReference type="ARBA" id="ARBA00004651"/>
    </source>
</evidence>
<name>A0A644UZ09_9ZZZZ</name>
<evidence type="ECO:0000313" key="9">
    <source>
        <dbReference type="EMBL" id="MPL84309.1"/>
    </source>
</evidence>
<feature type="transmembrane region" description="Helical" evidence="8">
    <location>
        <begin position="20"/>
        <end position="44"/>
    </location>
</feature>
<feature type="transmembrane region" description="Helical" evidence="8">
    <location>
        <begin position="65"/>
        <end position="90"/>
    </location>
</feature>
<feature type="transmembrane region" description="Helical" evidence="8">
    <location>
        <begin position="156"/>
        <end position="174"/>
    </location>
</feature>
<sequence length="345" mass="38295">MSFMVKSQINWIKVAILGIAFYIASLVSAIYIPIIIAIVLAFILNPLVDLLCKIRIKSFIMPRGLAILLSFLFAGVCLTIIATFVFMPFVHEFEKFVANLPYLIQKIQQITIAIEARASEVTLPANLSSLVQQTVSSAASFSVGLVRKIVNSIFDLASRIIEMVVVPVLAYYFMKDWKYLKESFVSIFSVDKRNEIHTIIDEMAAVISGYIRGQFWISILIGLTVFCGMYSLEVEYPLVLGLLATLTETIPIVGPIIGAIPAILLAFLTSPALAVKVLLFFIIVHQIENHIIVPNVMGHTIDLHPATIIIVLLIGGQLYGIMGMLLAVPVAALLKVICRYLWYYK</sequence>
<dbReference type="PANTHER" id="PTHR21716">
    <property type="entry name" value="TRANSMEMBRANE PROTEIN"/>
    <property type="match status" value="1"/>
</dbReference>
<evidence type="ECO:0000256" key="2">
    <source>
        <dbReference type="ARBA" id="ARBA00009773"/>
    </source>
</evidence>
<keyword evidence="5 8" id="KW-0812">Transmembrane</keyword>
<proteinExistence type="inferred from homology"/>
<dbReference type="Pfam" id="PF01594">
    <property type="entry name" value="AI-2E_transport"/>
    <property type="match status" value="1"/>
</dbReference>
<comment type="caution">
    <text evidence="9">The sequence shown here is derived from an EMBL/GenBank/DDBJ whole genome shotgun (WGS) entry which is preliminary data.</text>
</comment>
<comment type="subcellular location">
    <subcellularLocation>
        <location evidence="1">Cell membrane</location>
        <topology evidence="1">Multi-pass membrane protein</topology>
    </subcellularLocation>
</comment>
<evidence type="ECO:0000256" key="5">
    <source>
        <dbReference type="ARBA" id="ARBA00022692"/>
    </source>
</evidence>
<evidence type="ECO:0000256" key="4">
    <source>
        <dbReference type="ARBA" id="ARBA00022475"/>
    </source>
</evidence>
<keyword evidence="4" id="KW-1003">Cell membrane</keyword>
<keyword evidence="6 8" id="KW-1133">Transmembrane helix</keyword>